<organism evidence="1 2">
    <name type="scientific">Periplaneta americana</name>
    <name type="common">American cockroach</name>
    <name type="synonym">Blatta americana</name>
    <dbReference type="NCBI Taxonomy" id="6978"/>
    <lineage>
        <taxon>Eukaryota</taxon>
        <taxon>Metazoa</taxon>
        <taxon>Ecdysozoa</taxon>
        <taxon>Arthropoda</taxon>
        <taxon>Hexapoda</taxon>
        <taxon>Insecta</taxon>
        <taxon>Pterygota</taxon>
        <taxon>Neoptera</taxon>
        <taxon>Polyneoptera</taxon>
        <taxon>Dictyoptera</taxon>
        <taxon>Blattodea</taxon>
        <taxon>Blattoidea</taxon>
        <taxon>Blattidae</taxon>
        <taxon>Blattinae</taxon>
        <taxon>Periplaneta</taxon>
    </lineage>
</organism>
<evidence type="ECO:0000313" key="2">
    <source>
        <dbReference type="Proteomes" id="UP001148838"/>
    </source>
</evidence>
<evidence type="ECO:0000313" key="1">
    <source>
        <dbReference type="EMBL" id="KAJ4425986.1"/>
    </source>
</evidence>
<dbReference type="Proteomes" id="UP001148838">
    <property type="component" value="Unassembled WGS sequence"/>
</dbReference>
<comment type="caution">
    <text evidence="1">The sequence shown here is derived from an EMBL/GenBank/DDBJ whole genome shotgun (WGS) entry which is preliminary data.</text>
</comment>
<dbReference type="EMBL" id="JAJSOF020000041">
    <property type="protein sequence ID" value="KAJ4425986.1"/>
    <property type="molecule type" value="Genomic_DNA"/>
</dbReference>
<accession>A0ABQ8RWC4</accession>
<gene>
    <name evidence="1" type="ORF">ANN_27612</name>
</gene>
<proteinExistence type="predicted"/>
<sequence>MKALEVKIELVWSAQYRLLPPEGPTLLRLSKATISALMDVIKTEPEVDPLAVQTNEDSDKEDKKYILKNENLLNLHISGIKTESVDPSDYPLSEVKCEETSVKSEIQEDWCNANTQEGERKVEDSGRIVDYEFTLRKNEEERPRMMSQIPTTVQRTADICPKSSGSFENVETHLGSQTC</sequence>
<reference evidence="1 2" key="1">
    <citation type="journal article" date="2022" name="Allergy">
        <title>Genome assembly and annotation of Periplaneta americana reveal a comprehensive cockroach allergen profile.</title>
        <authorList>
            <person name="Wang L."/>
            <person name="Xiong Q."/>
            <person name="Saelim N."/>
            <person name="Wang L."/>
            <person name="Nong W."/>
            <person name="Wan A.T."/>
            <person name="Shi M."/>
            <person name="Liu X."/>
            <person name="Cao Q."/>
            <person name="Hui J.H.L."/>
            <person name="Sookrung N."/>
            <person name="Leung T.F."/>
            <person name="Tungtrongchitr A."/>
            <person name="Tsui S.K.W."/>
        </authorList>
    </citation>
    <scope>NUCLEOTIDE SEQUENCE [LARGE SCALE GENOMIC DNA]</scope>
    <source>
        <strain evidence="1">PWHHKU_190912</strain>
    </source>
</reference>
<name>A0ABQ8RWC4_PERAM</name>
<protein>
    <submittedName>
        <fullName evidence="1">Uncharacterized protein</fullName>
    </submittedName>
</protein>
<keyword evidence="2" id="KW-1185">Reference proteome</keyword>